<dbReference type="Pfam" id="PF01339">
    <property type="entry name" value="CheB_methylest"/>
    <property type="match status" value="1"/>
</dbReference>
<protein>
    <recommendedName>
        <fullName evidence="2">protein-glutamate methylesterase</fullName>
        <ecNumber evidence="2">3.1.1.61</ecNumber>
    </recommendedName>
</protein>
<sequence length="192" mass="20321">MERLKPYEAVVIGVSAGGLAALEKILPALDESFSIPVLVVQHLSPNSESYLPLHLDVRCTLHAKEAEDKEPLEPGTIYIAPPNYHLMVEADKTIALSAEERVHFSRPSVDVLFETAAEVFCDRLVGVILTGANSDGAEGLGKVKQFGGLAIVQAPETAVADAMPNAAIKAVDVDHVLPLGGIGPFLNALNHG</sequence>
<evidence type="ECO:0000256" key="4">
    <source>
        <dbReference type="PROSITE-ProRule" id="PRU00050"/>
    </source>
</evidence>
<accession>A0ABM7PGM3</accession>
<proteinExistence type="predicted"/>
<feature type="active site" evidence="4">
    <location>
        <position position="135"/>
    </location>
</feature>
<comment type="catalytic activity">
    <reaction evidence="3">
        <text>[protein]-L-glutamate 5-O-methyl ester + H2O = L-glutamyl-[protein] + methanol + H(+)</text>
        <dbReference type="Rhea" id="RHEA:23236"/>
        <dbReference type="Rhea" id="RHEA-COMP:10208"/>
        <dbReference type="Rhea" id="RHEA-COMP:10311"/>
        <dbReference type="ChEBI" id="CHEBI:15377"/>
        <dbReference type="ChEBI" id="CHEBI:15378"/>
        <dbReference type="ChEBI" id="CHEBI:17790"/>
        <dbReference type="ChEBI" id="CHEBI:29973"/>
        <dbReference type="ChEBI" id="CHEBI:82795"/>
        <dbReference type="EC" id="3.1.1.61"/>
    </reaction>
</comment>
<evidence type="ECO:0000256" key="2">
    <source>
        <dbReference type="ARBA" id="ARBA00039140"/>
    </source>
</evidence>
<dbReference type="Proteomes" id="UP001320148">
    <property type="component" value="Chromosome"/>
</dbReference>
<keyword evidence="7" id="KW-1185">Reference proteome</keyword>
<dbReference type="PANTHER" id="PTHR42872:SF3">
    <property type="entry name" value="PROTEIN-GLUTAMATE METHYLESTERASE_PROTEIN-GLUTAMINE GLUTAMINASE 1"/>
    <property type="match status" value="1"/>
</dbReference>
<name>A0ABM7PGM3_9BACT</name>
<evidence type="ECO:0000313" key="7">
    <source>
        <dbReference type="Proteomes" id="UP001320148"/>
    </source>
</evidence>
<dbReference type="EC" id="3.1.1.61" evidence="2"/>
<dbReference type="PANTHER" id="PTHR42872">
    <property type="entry name" value="PROTEIN-GLUTAMATE METHYLESTERASE/PROTEIN-GLUTAMINE GLUTAMINASE"/>
    <property type="match status" value="1"/>
</dbReference>
<dbReference type="SUPFAM" id="SSF52738">
    <property type="entry name" value="Methylesterase CheB, C-terminal domain"/>
    <property type="match status" value="1"/>
</dbReference>
<dbReference type="EMBL" id="AP024488">
    <property type="protein sequence ID" value="BCS96345.1"/>
    <property type="molecule type" value="Genomic_DNA"/>
</dbReference>
<dbReference type="PROSITE" id="PS50122">
    <property type="entry name" value="CHEB"/>
    <property type="match status" value="1"/>
</dbReference>
<feature type="domain" description="CheB-type methylesterase" evidence="5">
    <location>
        <begin position="6"/>
        <end position="183"/>
    </location>
</feature>
<dbReference type="RefSeq" id="WP_236892666.1">
    <property type="nucleotide sequence ID" value="NZ_AP024488.1"/>
</dbReference>
<reference evidence="6 7" key="1">
    <citation type="submission" date="2021-02" db="EMBL/GenBank/DDBJ databases">
        <title>Complete genome of Desulfoluna sp. strain ASN36.</title>
        <authorList>
            <person name="Takahashi A."/>
            <person name="Kojima H."/>
            <person name="Fukui M."/>
        </authorList>
    </citation>
    <scope>NUCLEOTIDE SEQUENCE [LARGE SCALE GENOMIC DNA]</scope>
    <source>
        <strain evidence="6 7">ASN36</strain>
    </source>
</reference>
<evidence type="ECO:0000259" key="5">
    <source>
        <dbReference type="PROSITE" id="PS50122"/>
    </source>
</evidence>
<dbReference type="CDD" id="cd16433">
    <property type="entry name" value="CheB"/>
    <property type="match status" value="1"/>
</dbReference>
<dbReference type="Gene3D" id="3.40.50.180">
    <property type="entry name" value="Methylesterase CheB, C-terminal domain"/>
    <property type="match status" value="1"/>
</dbReference>
<keyword evidence="4" id="KW-0145">Chemotaxis</keyword>
<evidence type="ECO:0000256" key="3">
    <source>
        <dbReference type="ARBA" id="ARBA00048267"/>
    </source>
</evidence>
<evidence type="ECO:0000256" key="1">
    <source>
        <dbReference type="ARBA" id="ARBA00022801"/>
    </source>
</evidence>
<keyword evidence="1 4" id="KW-0378">Hydrolase</keyword>
<gene>
    <name evidence="6" type="primary">cheB2</name>
    <name evidence="6" type="ORF">DSLASN_19770</name>
</gene>
<feature type="active site" evidence="4">
    <location>
        <position position="42"/>
    </location>
</feature>
<feature type="active site" evidence="4">
    <location>
        <position position="15"/>
    </location>
</feature>
<evidence type="ECO:0000313" key="6">
    <source>
        <dbReference type="EMBL" id="BCS96345.1"/>
    </source>
</evidence>
<dbReference type="InterPro" id="IPR000673">
    <property type="entry name" value="Sig_transdc_resp-reg_Me-estase"/>
</dbReference>
<organism evidence="6 7">
    <name type="scientific">Desulfoluna limicola</name>
    <dbReference type="NCBI Taxonomy" id="2810562"/>
    <lineage>
        <taxon>Bacteria</taxon>
        <taxon>Pseudomonadati</taxon>
        <taxon>Thermodesulfobacteriota</taxon>
        <taxon>Desulfobacteria</taxon>
        <taxon>Desulfobacterales</taxon>
        <taxon>Desulfolunaceae</taxon>
        <taxon>Desulfoluna</taxon>
    </lineage>
</organism>
<dbReference type="InterPro" id="IPR035909">
    <property type="entry name" value="CheB_C"/>
</dbReference>